<dbReference type="InterPro" id="IPR032403">
    <property type="entry name" value="Exo84_C"/>
</dbReference>
<dbReference type="EMBL" id="JAEACU010000009">
    <property type="protein sequence ID" value="KAH7517419.1"/>
    <property type="molecule type" value="Genomic_DNA"/>
</dbReference>
<dbReference type="SMR" id="A0A978URB9"/>
<dbReference type="PANTHER" id="PTHR21426:SF13">
    <property type="entry name" value="OS08G0566700 PROTEIN"/>
    <property type="match status" value="1"/>
</dbReference>
<proteinExistence type="inferred from homology"/>
<dbReference type="Pfam" id="PF08700">
    <property type="entry name" value="VPS51_Exo84_N"/>
    <property type="match status" value="1"/>
</dbReference>
<comment type="similarity">
    <text evidence="1">Belongs to the EXO84 family.</text>
</comment>
<protein>
    <recommendedName>
        <fullName evidence="6">Exocyst component Exo84 C-terminal domain-containing protein</fullName>
    </recommendedName>
</protein>
<name>A0A978URB9_ZIZJJ</name>
<dbReference type="InterPro" id="IPR016159">
    <property type="entry name" value="Cullin_repeat-like_dom_sf"/>
</dbReference>
<dbReference type="GO" id="GO:0008104">
    <property type="term" value="P:intracellular protein localization"/>
    <property type="evidence" value="ECO:0007669"/>
    <property type="project" value="TreeGrafter"/>
</dbReference>
<evidence type="ECO:0000256" key="1">
    <source>
        <dbReference type="ARBA" id="ARBA00007210"/>
    </source>
</evidence>
<sequence>MESSSTSTRFRFRDHSELMEDSTQLDTDSDVSSVSSDLDDDAEPESMAGKGIKHLCSELLELKAASNEDFHRNIFSNYTAFIRIFEEVQSLENEIMQLKNHVSTQKSLVKELADGIYLNFLSDETKDPVIEESKSAEPPSRIDNISETLDILFSENRIEEALNLIELEEERFQEMQFEESCPLEELRCYHTEISERKAILALHLTLVAENPRVTASELQKALVGLCRVGDSNLATQLLLKYYHSRIVTGIHNLQSSKSFLNGAYIRELAKLVFSLIAQAAKGFVMLYGETSPYASELIQWTLEETNVFVSYFEQYVKSISEISGGLSIAVEAVKVSLSFCSLLESQRLVLLPHLIKLIRPCMEEVLHFHMDHFKRVINIFMATDSWELSSYLISGIMDKRYSMVLEEQEYCLLTNSGWKFVTLLQTIAEDVTQLVSLQIEGSVLGGLMNLFTEYILILERAIICETDVAEKGGSRINFAISLRQQISILANLSSTEQLFSSMVKGIFGGVNCMSSNQIKNLPVGNYEKELDSFILAIQEASSQLRIQFCQKFIKRVMSLETTYKFAPGMCRDGQGDSKLFHDVLPSLTLQVFFLELRNLERLAESDVFEKEWLVEILKELIEALFICISNEKEIGDTKEENLTAENSLTYKQFILDLHFIVETAKYGGYFSNNNLFLINLMKSALVSAGLDPERDVYDNRWLLDSITEVIRKLLEIEKATILPNEESHSVLGDETPKDKSTDAADSYQDDIRSFSENSLGANHDLEATSEAEIGSVAETTASDDGNATNAADDETEIVEKTDIAAAVLSVDLVEEACEIGRLPTEDGNSTQVANDMVNFFD</sequence>
<feature type="coiled-coil region" evidence="4">
    <location>
        <begin position="151"/>
        <end position="178"/>
    </location>
</feature>
<evidence type="ECO:0000256" key="2">
    <source>
        <dbReference type="ARBA" id="ARBA00022448"/>
    </source>
</evidence>
<feature type="coiled-coil region" evidence="4">
    <location>
        <begin position="81"/>
        <end position="108"/>
    </location>
</feature>
<evidence type="ECO:0000256" key="5">
    <source>
        <dbReference type="SAM" id="MobiDB-lite"/>
    </source>
</evidence>
<keyword evidence="4" id="KW-0175">Coiled coil</keyword>
<dbReference type="Pfam" id="PF16528">
    <property type="entry name" value="Exo84_C"/>
    <property type="match status" value="1"/>
</dbReference>
<evidence type="ECO:0000313" key="7">
    <source>
        <dbReference type="EMBL" id="KAH7517419.1"/>
    </source>
</evidence>
<evidence type="ECO:0000259" key="6">
    <source>
        <dbReference type="Pfam" id="PF16528"/>
    </source>
</evidence>
<dbReference type="PANTHER" id="PTHR21426">
    <property type="entry name" value="EXOCYST COMPLEX COMPONENT 8"/>
    <property type="match status" value="1"/>
</dbReference>
<dbReference type="GO" id="GO:0006893">
    <property type="term" value="P:Golgi to plasma membrane transport"/>
    <property type="evidence" value="ECO:0007669"/>
    <property type="project" value="TreeGrafter"/>
</dbReference>
<reference evidence="7" key="1">
    <citation type="journal article" date="2021" name="Front. Plant Sci.">
        <title>Chromosome-Scale Genome Assembly for Chinese Sour Jujube and Insights Into Its Genome Evolution and Domestication Signature.</title>
        <authorList>
            <person name="Shen L.-Y."/>
            <person name="Luo H."/>
            <person name="Wang X.-L."/>
            <person name="Wang X.-M."/>
            <person name="Qiu X.-J."/>
            <person name="Liu H."/>
            <person name="Zhou S.-S."/>
            <person name="Jia K.-H."/>
            <person name="Nie S."/>
            <person name="Bao Y.-T."/>
            <person name="Zhang R.-G."/>
            <person name="Yun Q.-Z."/>
            <person name="Chai Y.-H."/>
            <person name="Lu J.-Y."/>
            <person name="Li Y."/>
            <person name="Zhao S.-W."/>
            <person name="Mao J.-F."/>
            <person name="Jia S.-G."/>
            <person name="Mao Y.-M."/>
        </authorList>
    </citation>
    <scope>NUCLEOTIDE SEQUENCE</scope>
    <source>
        <strain evidence="7">AT0</strain>
        <tissue evidence="7">Leaf</tissue>
    </source>
</reference>
<evidence type="ECO:0000256" key="3">
    <source>
        <dbReference type="ARBA" id="ARBA00022483"/>
    </source>
</evidence>
<keyword evidence="3" id="KW-0268">Exocytosis</keyword>
<dbReference type="GO" id="GO:0000145">
    <property type="term" value="C:exocyst"/>
    <property type="evidence" value="ECO:0007669"/>
    <property type="project" value="InterPro"/>
</dbReference>
<dbReference type="InterPro" id="IPR042560">
    <property type="entry name" value="Exo84_C_2"/>
</dbReference>
<feature type="region of interest" description="Disordered" evidence="5">
    <location>
        <begin position="1"/>
        <end position="47"/>
    </location>
</feature>
<dbReference type="SUPFAM" id="SSF74788">
    <property type="entry name" value="Cullin repeat-like"/>
    <property type="match status" value="1"/>
</dbReference>
<accession>A0A978URB9</accession>
<dbReference type="AlphaFoldDB" id="A0A978URB9"/>
<evidence type="ECO:0000313" key="8">
    <source>
        <dbReference type="Proteomes" id="UP000813462"/>
    </source>
</evidence>
<dbReference type="Gene3D" id="1.20.58.1220">
    <property type="entry name" value="Exo84p, C-terminal helical domain"/>
    <property type="match status" value="1"/>
</dbReference>
<comment type="caution">
    <text evidence="7">The sequence shown here is derived from an EMBL/GenBank/DDBJ whole genome shotgun (WGS) entry which is preliminary data.</text>
</comment>
<dbReference type="GO" id="GO:0006887">
    <property type="term" value="P:exocytosis"/>
    <property type="evidence" value="ECO:0007669"/>
    <property type="project" value="UniProtKB-KW"/>
</dbReference>
<dbReference type="Proteomes" id="UP000813462">
    <property type="component" value="Unassembled WGS sequence"/>
</dbReference>
<dbReference type="OrthoDB" id="642193at2759"/>
<feature type="compositionally biased region" description="Low complexity" evidence="5">
    <location>
        <begin position="21"/>
        <end position="36"/>
    </location>
</feature>
<evidence type="ECO:0000256" key="4">
    <source>
        <dbReference type="SAM" id="Coils"/>
    </source>
</evidence>
<keyword evidence="2" id="KW-0813">Transport</keyword>
<dbReference type="InterPro" id="IPR033961">
    <property type="entry name" value="Exo84"/>
</dbReference>
<gene>
    <name evidence="7" type="ORF">FEM48_Zijuj09G0061500</name>
</gene>
<organism evidence="7 8">
    <name type="scientific">Ziziphus jujuba var. spinosa</name>
    <dbReference type="NCBI Taxonomy" id="714518"/>
    <lineage>
        <taxon>Eukaryota</taxon>
        <taxon>Viridiplantae</taxon>
        <taxon>Streptophyta</taxon>
        <taxon>Embryophyta</taxon>
        <taxon>Tracheophyta</taxon>
        <taxon>Spermatophyta</taxon>
        <taxon>Magnoliopsida</taxon>
        <taxon>eudicotyledons</taxon>
        <taxon>Gunneridae</taxon>
        <taxon>Pentapetalae</taxon>
        <taxon>rosids</taxon>
        <taxon>fabids</taxon>
        <taxon>Rosales</taxon>
        <taxon>Rhamnaceae</taxon>
        <taxon>Paliureae</taxon>
        <taxon>Ziziphus</taxon>
    </lineage>
</organism>
<feature type="domain" description="Exocyst component Exo84 C-terminal" evidence="6">
    <location>
        <begin position="141"/>
        <end position="335"/>
    </location>
</feature>